<dbReference type="AlphaFoldDB" id="A0A7G6WVV6"/>
<protein>
    <recommendedName>
        <fullName evidence="3">DUF1059 domain-containing protein</fullName>
    </recommendedName>
</protein>
<evidence type="ECO:0000313" key="1">
    <source>
        <dbReference type="EMBL" id="QNE18121.1"/>
    </source>
</evidence>
<reference evidence="2" key="1">
    <citation type="submission" date="2019-09" db="EMBL/GenBank/DDBJ databases">
        <title>Antimicrobial potential of Antarctic Bacteria.</title>
        <authorList>
            <person name="Benaud N."/>
            <person name="Edwards R.J."/>
            <person name="Ferrari B.C."/>
        </authorList>
    </citation>
    <scope>NUCLEOTIDE SEQUENCE [LARGE SCALE GENOMIC DNA]</scope>
    <source>
        <strain evidence="2">SPB151</strain>
    </source>
</reference>
<name>A0A7G6WVV6_9ACTN</name>
<dbReference type="Proteomes" id="UP000515563">
    <property type="component" value="Chromosome"/>
</dbReference>
<dbReference type="RefSeq" id="WP_185447019.1">
    <property type="nucleotide sequence ID" value="NZ_CP043661.1"/>
</dbReference>
<proteinExistence type="predicted"/>
<organism evidence="1 2">
    <name type="scientific">Kribbella qitaiheensis</name>
    <dbReference type="NCBI Taxonomy" id="1544730"/>
    <lineage>
        <taxon>Bacteria</taxon>
        <taxon>Bacillati</taxon>
        <taxon>Actinomycetota</taxon>
        <taxon>Actinomycetes</taxon>
        <taxon>Propionibacteriales</taxon>
        <taxon>Kribbellaceae</taxon>
        <taxon>Kribbella</taxon>
    </lineage>
</organism>
<keyword evidence="2" id="KW-1185">Reference proteome</keyword>
<accession>A0A7G6WVV6</accession>
<dbReference type="KEGG" id="kqi:F1D05_09755"/>
<evidence type="ECO:0008006" key="3">
    <source>
        <dbReference type="Google" id="ProtNLM"/>
    </source>
</evidence>
<evidence type="ECO:0000313" key="2">
    <source>
        <dbReference type="Proteomes" id="UP000515563"/>
    </source>
</evidence>
<dbReference type="EMBL" id="CP043661">
    <property type="protein sequence ID" value="QNE18121.1"/>
    <property type="molecule type" value="Genomic_DNA"/>
</dbReference>
<sequence length="60" mass="6702">MPTDIPLIRIAAECPDAECNWISHGRQVELVLFAHLVEMHGYVDTTAHILAYEATARPDV</sequence>
<gene>
    <name evidence="1" type="ORF">F1D05_09755</name>
</gene>
<reference evidence="1 2" key="2">
    <citation type="journal article" date="2020" name="Microbiol. Resour. Announc.">
        <title>Antarctic desert soil bacteria exhibit high novel natural product potential, evaluated through long-read genome sequencing and comparative genomics.</title>
        <authorList>
            <person name="Benaud N."/>
            <person name="Edwards R.J."/>
            <person name="Amos T.G."/>
            <person name="D'Agostino P.M."/>
            <person name="Gutierrez-Chavez C."/>
            <person name="Montgomery K."/>
            <person name="Nicetic I."/>
            <person name="Ferrari B.C."/>
        </authorList>
    </citation>
    <scope>NUCLEOTIDE SEQUENCE [LARGE SCALE GENOMIC DNA]</scope>
    <source>
        <strain evidence="1 2">SPB151</strain>
    </source>
</reference>